<dbReference type="Proteomes" id="UP000027946">
    <property type="component" value="Unassembled WGS sequence"/>
</dbReference>
<comment type="caution">
    <text evidence="2">The sequence shown here is derived from an EMBL/GenBank/DDBJ whole genome shotgun (WGS) entry which is preliminary data.</text>
</comment>
<protein>
    <recommendedName>
        <fullName evidence="1">STAS domain-containing protein</fullName>
    </recommendedName>
</protein>
<dbReference type="eggNOG" id="COG0642">
    <property type="taxonomic scope" value="Bacteria"/>
</dbReference>
<dbReference type="InterPro" id="IPR036513">
    <property type="entry name" value="STAS_dom_sf"/>
</dbReference>
<sequence length="293" mass="34031">MPKYVYKFSETNLNNTKNTYIELTEFQNKLLNCNKSNIVLDLSNIKFISPNALNIIVGTVEECRKKKKIVKYDLSEVNPEVLSFLISSNFIANEYSIKITIKDEDICFKIWTYDEIFNDEILDEYVSDVIEKTHMKMDYKVKDKLYTNLTEIIANAGYHSGNKNDGFYSCGRYLPNQEVMHFGFYDTGVGIVENVRQFLNTQESDEALMKWALQLGNTTIVNVDYERGLGLSFLKEFVPLNKGYLRIITNGIYYQLDEDGEQFEMLKYPIQGTSINLQINADVKHKYTMKRGK</sequence>
<evidence type="ECO:0000313" key="3">
    <source>
        <dbReference type="Proteomes" id="UP000027946"/>
    </source>
</evidence>
<evidence type="ECO:0000259" key="1">
    <source>
        <dbReference type="PROSITE" id="PS50801"/>
    </source>
</evidence>
<dbReference type="Gene3D" id="3.30.750.24">
    <property type="entry name" value="STAS domain"/>
    <property type="match status" value="1"/>
</dbReference>
<organism evidence="2 3">
    <name type="scientific">Peptoclostridium litorale DSM 5388</name>
    <dbReference type="NCBI Taxonomy" id="1121324"/>
    <lineage>
        <taxon>Bacteria</taxon>
        <taxon>Bacillati</taxon>
        <taxon>Bacillota</taxon>
        <taxon>Clostridia</taxon>
        <taxon>Peptostreptococcales</taxon>
        <taxon>Peptoclostridiaceae</taxon>
        <taxon>Peptoclostridium</taxon>
    </lineage>
</organism>
<name>A0A069RFR5_PEPLI</name>
<dbReference type="SUPFAM" id="SSF52091">
    <property type="entry name" value="SpoIIaa-like"/>
    <property type="match status" value="1"/>
</dbReference>
<reference evidence="2 3" key="1">
    <citation type="submission" date="2014-03" db="EMBL/GenBank/DDBJ databases">
        <title>Genome sequence of Clostridium litorale W6, DSM 5388.</title>
        <authorList>
            <person name="Poehlein A."/>
            <person name="Jagirdar A."/>
            <person name="Khonsari B."/>
            <person name="Chibani C.M."/>
            <person name="Gutierrez Gutierrez D.A."/>
            <person name="Davydova E."/>
            <person name="Alghaithi H.S."/>
            <person name="Nair K.P."/>
            <person name="Dhamotharan K."/>
            <person name="Chandran L."/>
            <person name="G W."/>
            <person name="Daniel R."/>
        </authorList>
    </citation>
    <scope>NUCLEOTIDE SEQUENCE [LARGE SCALE GENOMIC DNA]</scope>
    <source>
        <strain evidence="2 3">W6</strain>
    </source>
</reference>
<dbReference type="STRING" id="1121324.CLIT_8c00580"/>
<dbReference type="OrthoDB" id="3194831at2"/>
<feature type="domain" description="STAS" evidence="1">
    <location>
        <begin position="1"/>
        <end position="90"/>
    </location>
</feature>
<dbReference type="AlphaFoldDB" id="A0A069RFR5"/>
<dbReference type="PROSITE" id="PS50801">
    <property type="entry name" value="STAS"/>
    <property type="match status" value="1"/>
</dbReference>
<keyword evidence="3" id="KW-1185">Reference proteome</keyword>
<accession>A0A069RFR5</accession>
<dbReference type="InterPro" id="IPR002645">
    <property type="entry name" value="STAS_dom"/>
</dbReference>
<proteinExistence type="predicted"/>
<evidence type="ECO:0000313" key="2">
    <source>
        <dbReference type="EMBL" id="KDR95889.1"/>
    </source>
</evidence>
<gene>
    <name evidence="2" type="ORF">CLIT_8c00580</name>
</gene>
<dbReference type="EMBL" id="JJMM01000008">
    <property type="protein sequence ID" value="KDR95889.1"/>
    <property type="molecule type" value="Genomic_DNA"/>
</dbReference>
<dbReference type="RefSeq" id="WP_038263053.1">
    <property type="nucleotide sequence ID" value="NZ_FSRH01000008.1"/>
</dbReference>